<evidence type="ECO:0000313" key="1">
    <source>
        <dbReference type="EMBL" id="QIR74846.1"/>
    </source>
</evidence>
<dbReference type="Gene3D" id="1.20.120.450">
    <property type="entry name" value="dinb family like domain"/>
    <property type="match status" value="1"/>
</dbReference>
<dbReference type="SUPFAM" id="SSF109854">
    <property type="entry name" value="DinB/YfiT-like putative metalloenzymes"/>
    <property type="match status" value="1"/>
</dbReference>
<protein>
    <submittedName>
        <fullName evidence="1">DinB family protein</fullName>
    </submittedName>
</protein>
<name>A0A6G9VQ45_9BACT</name>
<sequence length="158" mass="18667">MELLENVSKDIRKLLGELDIILKNVDMNKVATKTNSQNRTIRQIVGHLCDSASNNTHRIIHLQYQKSPLIFPDYANLGVNDIWIKIQNYNNYEWDDLIHLLKYTTMHVAHVIQNVDRSKLQHQWISALNEHITLEEMIVDYPRHFKLHYDEIVDLIAQ</sequence>
<organism evidence="1 2">
    <name type="scientific">Sulfurospirillum diekertiae</name>
    <dbReference type="NCBI Taxonomy" id="1854492"/>
    <lineage>
        <taxon>Bacteria</taxon>
        <taxon>Pseudomonadati</taxon>
        <taxon>Campylobacterota</taxon>
        <taxon>Epsilonproteobacteria</taxon>
        <taxon>Campylobacterales</taxon>
        <taxon>Sulfurospirillaceae</taxon>
        <taxon>Sulfurospirillum</taxon>
    </lineage>
</organism>
<evidence type="ECO:0000313" key="2">
    <source>
        <dbReference type="Proteomes" id="UP000502831"/>
    </source>
</evidence>
<accession>A0A6G9VQ45</accession>
<dbReference type="Proteomes" id="UP000502831">
    <property type="component" value="Chromosome"/>
</dbReference>
<gene>
    <name evidence="1" type="ORF">FA584_00870</name>
</gene>
<dbReference type="RefSeq" id="WP_167749045.1">
    <property type="nucleotide sequence ID" value="NZ_CP039734.2"/>
</dbReference>
<proteinExistence type="predicted"/>
<dbReference type="InterPro" id="IPR034660">
    <property type="entry name" value="DinB/YfiT-like"/>
</dbReference>
<reference evidence="1 2" key="1">
    <citation type="journal article" date="2017" name="Environ. Sci. Technol.">
        <title>Organohalide Respiration with Chlorinated Ethenes under Low pH Conditions.</title>
        <authorList>
            <person name="Yang Y."/>
            <person name="Capiro N.L."/>
            <person name="Marcet T.F."/>
            <person name="Yan J."/>
            <person name="Pennell K.D."/>
            <person name="Loffler F.E."/>
        </authorList>
    </citation>
    <scope>NUCLEOTIDE SEQUENCE [LARGE SCALE GENOMIC DNA]</scope>
    <source>
        <strain evidence="1 2">ACSDCE</strain>
    </source>
</reference>
<dbReference type="EMBL" id="CP039734">
    <property type="protein sequence ID" value="QIR74846.1"/>
    <property type="molecule type" value="Genomic_DNA"/>
</dbReference>
<dbReference type="AlphaFoldDB" id="A0A6G9VQ45"/>